<dbReference type="EMBL" id="CP024770">
    <property type="protein sequence ID" value="QGY32611.1"/>
    <property type="molecule type" value="Genomic_DNA"/>
</dbReference>
<dbReference type="Pfam" id="PF15731">
    <property type="entry name" value="MqsA_antitoxin"/>
    <property type="match status" value="1"/>
</dbReference>
<dbReference type="InterPro" id="IPR032758">
    <property type="entry name" value="MqsA/HigA-2"/>
</dbReference>
<name>A0A6B9G4K8_PANCY</name>
<dbReference type="RefSeq" id="WP_208718512.1">
    <property type="nucleotide sequence ID" value="NZ_CP024770.1"/>
</dbReference>
<proteinExistence type="predicted"/>
<evidence type="ECO:0000313" key="3">
    <source>
        <dbReference type="Proteomes" id="UP000502005"/>
    </source>
</evidence>
<keyword evidence="2" id="KW-0614">Plasmid</keyword>
<dbReference type="SUPFAM" id="SSF47413">
    <property type="entry name" value="lambda repressor-like DNA-binding domains"/>
    <property type="match status" value="1"/>
</dbReference>
<sequence length="114" mass="12949">MKTKPASLSEMLEDMKELHALGLATDQELAAAETRARAREMRDRIEAVKQMTAEEIKEARTRWGMSQSLVAYSFGMTVDSVSKWERGEIKPSKPVLRMLQLLRDNGPELFASKH</sequence>
<dbReference type="InterPro" id="IPR010982">
    <property type="entry name" value="Lambda_DNA-bd_dom_sf"/>
</dbReference>
<gene>
    <name evidence="2" type="ORF">CUN67_27065</name>
</gene>
<evidence type="ECO:0000259" key="1">
    <source>
        <dbReference type="PROSITE" id="PS50943"/>
    </source>
</evidence>
<protein>
    <submittedName>
        <fullName evidence="2">Transcriptional regulator</fullName>
    </submittedName>
</protein>
<dbReference type="Gene3D" id="1.10.260.40">
    <property type="entry name" value="lambda repressor-like DNA-binding domains"/>
    <property type="match status" value="1"/>
</dbReference>
<dbReference type="GO" id="GO:0003677">
    <property type="term" value="F:DNA binding"/>
    <property type="evidence" value="ECO:0007669"/>
    <property type="project" value="InterPro"/>
</dbReference>
<dbReference type="PROSITE" id="PS50943">
    <property type="entry name" value="HTH_CROC1"/>
    <property type="match status" value="1"/>
</dbReference>
<dbReference type="AlphaFoldDB" id="A0A6B9G4K8"/>
<evidence type="ECO:0000313" key="2">
    <source>
        <dbReference type="EMBL" id="QGY32611.1"/>
    </source>
</evidence>
<organism evidence="2 3">
    <name type="scientific">Pantoea cypripedii</name>
    <name type="common">Pectobacterium cypripedii</name>
    <name type="synonym">Erwinia cypripedii</name>
    <dbReference type="NCBI Taxonomy" id="55209"/>
    <lineage>
        <taxon>Bacteria</taxon>
        <taxon>Pseudomonadati</taxon>
        <taxon>Pseudomonadota</taxon>
        <taxon>Gammaproteobacteria</taxon>
        <taxon>Enterobacterales</taxon>
        <taxon>Erwiniaceae</taxon>
        <taxon>Pantoea</taxon>
    </lineage>
</organism>
<dbReference type="InterPro" id="IPR001387">
    <property type="entry name" value="Cro/C1-type_HTH"/>
</dbReference>
<reference evidence="2 3" key="1">
    <citation type="submission" date="2017-11" db="EMBL/GenBank/DDBJ databases">
        <title>Genome sequence of Pantoea cypripedii NE1.</title>
        <authorList>
            <person name="Nascimento F.X."/>
        </authorList>
    </citation>
    <scope>NUCLEOTIDE SEQUENCE [LARGE SCALE GENOMIC DNA]</scope>
    <source>
        <strain evidence="2 3">NE1</strain>
        <plasmid evidence="3">pne1b</plasmid>
    </source>
</reference>
<dbReference type="Proteomes" id="UP000502005">
    <property type="component" value="Plasmid pNE1B"/>
</dbReference>
<geneLocation type="plasmid" evidence="3">
    <name>pne1b</name>
</geneLocation>
<feature type="domain" description="HTH cro/C1-type" evidence="1">
    <location>
        <begin position="56"/>
        <end position="99"/>
    </location>
</feature>
<accession>A0A6B9G4K8</accession>
<dbReference type="CDD" id="cd00093">
    <property type="entry name" value="HTH_XRE"/>
    <property type="match status" value="1"/>
</dbReference>